<dbReference type="Proteomes" id="UP001165121">
    <property type="component" value="Unassembled WGS sequence"/>
</dbReference>
<dbReference type="GO" id="GO:0003676">
    <property type="term" value="F:nucleic acid binding"/>
    <property type="evidence" value="ECO:0007669"/>
    <property type="project" value="InterPro"/>
</dbReference>
<gene>
    <name evidence="1" type="ORF">Pfra01_002700200</name>
</gene>
<dbReference type="SUPFAM" id="SSF53098">
    <property type="entry name" value="Ribonuclease H-like"/>
    <property type="match status" value="1"/>
</dbReference>
<dbReference type="AlphaFoldDB" id="A0A9W6YG15"/>
<dbReference type="EMBL" id="BSXT01006099">
    <property type="protein sequence ID" value="GMF61958.1"/>
    <property type="molecule type" value="Genomic_DNA"/>
</dbReference>
<dbReference type="PANTHER" id="PTHR37984">
    <property type="entry name" value="PROTEIN CBG26694"/>
    <property type="match status" value="1"/>
</dbReference>
<accession>A0A9W6YG15</accession>
<dbReference type="InterPro" id="IPR050951">
    <property type="entry name" value="Retrovirus_Pol_polyprotein"/>
</dbReference>
<organism evidence="1 2">
    <name type="scientific">Phytophthora fragariaefolia</name>
    <dbReference type="NCBI Taxonomy" id="1490495"/>
    <lineage>
        <taxon>Eukaryota</taxon>
        <taxon>Sar</taxon>
        <taxon>Stramenopiles</taxon>
        <taxon>Oomycota</taxon>
        <taxon>Peronosporomycetes</taxon>
        <taxon>Peronosporales</taxon>
        <taxon>Peronosporaceae</taxon>
        <taxon>Phytophthora</taxon>
    </lineage>
</organism>
<name>A0A9W6YG15_9STRA</name>
<keyword evidence="2" id="KW-1185">Reference proteome</keyword>
<evidence type="ECO:0000313" key="2">
    <source>
        <dbReference type="Proteomes" id="UP001165121"/>
    </source>
</evidence>
<evidence type="ECO:0000313" key="1">
    <source>
        <dbReference type="EMBL" id="GMF61958.1"/>
    </source>
</evidence>
<reference evidence="1" key="1">
    <citation type="submission" date="2023-04" db="EMBL/GenBank/DDBJ databases">
        <title>Phytophthora fragariaefolia NBRC 109709.</title>
        <authorList>
            <person name="Ichikawa N."/>
            <person name="Sato H."/>
            <person name="Tonouchi N."/>
        </authorList>
    </citation>
    <scope>NUCLEOTIDE SEQUENCE</scope>
    <source>
        <strain evidence="1">NBRC 109709</strain>
    </source>
</reference>
<comment type="caution">
    <text evidence="1">The sequence shown here is derived from an EMBL/GenBank/DDBJ whole genome shotgun (WGS) entry which is preliminary data.</text>
</comment>
<dbReference type="Gene3D" id="3.30.420.10">
    <property type="entry name" value="Ribonuclease H-like superfamily/Ribonuclease H"/>
    <property type="match status" value="1"/>
</dbReference>
<dbReference type="InterPro" id="IPR036397">
    <property type="entry name" value="RNaseH_sf"/>
</dbReference>
<proteinExistence type="predicted"/>
<dbReference type="InterPro" id="IPR012337">
    <property type="entry name" value="RNaseH-like_sf"/>
</dbReference>
<sequence length="257" mass="30828">MASRSQANGTAERMVQTTTRSIKMFVEDLDQRDWDEYAERLTFAINTAQDRIRGDTPFYLVHGWDPRSTLEATIPLGCTRTQDREPRRWRYRIQKQYMQARRQVNDRLKVAIADRAERHNEGVRSQTIDTGSQVWLYLDRVKEGYARKLAHMWHGHFRVTEKTNEYTMRLQIDGTEYHLFPIVHVSKLKLVRQFPDQPLIELTVNEADRLDFDEILLREDSWAPDRSTDEYEVDRITDMRTGRRMRYGRTYREFQVY</sequence>
<dbReference type="PANTHER" id="PTHR37984:SF5">
    <property type="entry name" value="PROTEIN NYNRIN-LIKE"/>
    <property type="match status" value="1"/>
</dbReference>
<protein>
    <submittedName>
        <fullName evidence="1">Unnamed protein product</fullName>
    </submittedName>
</protein>
<dbReference type="OrthoDB" id="123166at2759"/>